<evidence type="ECO:0000313" key="2">
    <source>
        <dbReference type="Proteomes" id="UP000593567"/>
    </source>
</evidence>
<dbReference type="EMBL" id="VXIV02001538">
    <property type="protein sequence ID" value="KAF6032038.1"/>
    <property type="molecule type" value="Genomic_DNA"/>
</dbReference>
<name>A0A7J7K369_BUGNE</name>
<keyword evidence="2" id="KW-1185">Reference proteome</keyword>
<evidence type="ECO:0000313" key="1">
    <source>
        <dbReference type="EMBL" id="KAF6032038.1"/>
    </source>
</evidence>
<reference evidence="1" key="1">
    <citation type="submission" date="2020-06" db="EMBL/GenBank/DDBJ databases">
        <title>Draft genome of Bugula neritina, a colonial animal packing powerful symbionts and potential medicines.</title>
        <authorList>
            <person name="Rayko M."/>
        </authorList>
    </citation>
    <scope>NUCLEOTIDE SEQUENCE [LARGE SCALE GENOMIC DNA]</scope>
    <source>
        <strain evidence="1">Kwan_BN1</strain>
    </source>
</reference>
<gene>
    <name evidence="1" type="ORF">EB796_009642</name>
</gene>
<dbReference type="Gene3D" id="2.120.10.30">
    <property type="entry name" value="TolB, C-terminal domain"/>
    <property type="match status" value="1"/>
</dbReference>
<dbReference type="Proteomes" id="UP000593567">
    <property type="component" value="Unassembled WGS sequence"/>
</dbReference>
<organism evidence="1 2">
    <name type="scientific">Bugula neritina</name>
    <name type="common">Brown bryozoan</name>
    <name type="synonym">Sertularia neritina</name>
    <dbReference type="NCBI Taxonomy" id="10212"/>
    <lineage>
        <taxon>Eukaryota</taxon>
        <taxon>Metazoa</taxon>
        <taxon>Spiralia</taxon>
        <taxon>Lophotrochozoa</taxon>
        <taxon>Bryozoa</taxon>
        <taxon>Gymnolaemata</taxon>
        <taxon>Cheilostomatida</taxon>
        <taxon>Flustrina</taxon>
        <taxon>Buguloidea</taxon>
        <taxon>Bugulidae</taxon>
        <taxon>Bugula</taxon>
    </lineage>
</organism>
<dbReference type="InterPro" id="IPR011042">
    <property type="entry name" value="6-blade_b-propeller_TolB-like"/>
</dbReference>
<protein>
    <submittedName>
        <fullName evidence="1">Uncharacterized protein</fullName>
    </submittedName>
</protein>
<comment type="caution">
    <text evidence="1">The sequence shown here is derived from an EMBL/GenBank/DDBJ whole genome shotgun (WGS) entry which is preliminary data.</text>
</comment>
<sequence>MLREETRKAMESVSAKITELYELEKTAWGDLDEIEVKNIKMVEDVEKITANQIIRIKDKSKAIIEDIKQYLEKNTEKVEDYTCDLAMKKDELQQLYDSTNHSVVHSRNAELIRKTNDDIKSLNHASQTKAPQFLITKKELYLHVETPMSLARCASDFTKTVQWTSRKELLVCSNHLTIYDRNLSNIYSKPVSNCCAAMETSNEYLVVVRQSQSVNISIEKYSQSLQKLSNVTSIPENSNSFYLSWTYDHHNQRILQLNVQTKELSFWSCAYGVSSQKPAVKLTSLKSPRRLHALQDGCILVSDYANNSLHKLQITGTPVWSCEKVDKPLGIGFDDVRRLIYVASENGCIYELSNEGEILRRLTCRGFADDNFYDVSISGDLLAVAAGYRGVHIFNVPR</sequence>
<proteinExistence type="predicted"/>
<accession>A0A7J7K369</accession>
<dbReference type="SUPFAM" id="SSF63829">
    <property type="entry name" value="Calcium-dependent phosphotriesterase"/>
    <property type="match status" value="1"/>
</dbReference>
<dbReference type="AlphaFoldDB" id="A0A7J7K369"/>